<protein>
    <submittedName>
        <fullName evidence="1">Uncharacterized protein</fullName>
    </submittedName>
</protein>
<reference evidence="1" key="1">
    <citation type="submission" date="2015-07" db="EMBL/GenBank/DDBJ databases">
        <title>Adaptation to a free-living lifestyle via gene acquisitions in the diplomonad Trepomonas sp. PC1.</title>
        <authorList>
            <person name="Xu F."/>
            <person name="Jerlstrom-Hultqvist J."/>
            <person name="Kolisko M."/>
            <person name="Simpson A.G.B."/>
            <person name="Roger A.J."/>
            <person name="Svard S.G."/>
            <person name="Andersson J.O."/>
        </authorList>
    </citation>
    <scope>NUCLEOTIDE SEQUENCE</scope>
    <source>
        <strain evidence="1">PC1</strain>
    </source>
</reference>
<gene>
    <name evidence="1" type="ORF">TPC1_31365</name>
</gene>
<proteinExistence type="predicted"/>
<accession>A0A146JWX7</accession>
<evidence type="ECO:0000313" key="1">
    <source>
        <dbReference type="EMBL" id="JAP89140.1"/>
    </source>
</evidence>
<organism evidence="1">
    <name type="scientific">Trepomonas sp. PC1</name>
    <dbReference type="NCBI Taxonomy" id="1076344"/>
    <lineage>
        <taxon>Eukaryota</taxon>
        <taxon>Metamonada</taxon>
        <taxon>Diplomonadida</taxon>
        <taxon>Hexamitidae</taxon>
        <taxon>Hexamitinae</taxon>
        <taxon>Trepomonas</taxon>
    </lineage>
</organism>
<dbReference type="EMBL" id="GDID01007466">
    <property type="protein sequence ID" value="JAP89140.1"/>
    <property type="molecule type" value="Transcribed_RNA"/>
</dbReference>
<sequence length="333" mass="38549">MRDKNTLVSTISFNEVFQQLKSVLESFQNGLFIKESVSNFSLFVETFPDIDLVVSETGVKFSWLFDGKQLDLSVLESFSAVVYNYCISIVNKTPFEAYFRLHNLPDQIFARLFPATKHQISQLKEVATIFYILQNLTPESVEFALQKSFKLPIVVEQQNLTHIRDTLRFITKKMPPSKPQNPLLSQDTTDLYFGFAARQKFRFCQEKELRGQILGQSQIFDHCFQEFTFDLESFQTSLAQLKSCLRAETSQTEQIIQQVQNFQRKVETFRKLCKNDFLALEAPSVLEKTRFHENKSNLAAEIQVLLRKGAEGLKEEFEVIKMNVERAVKFAGQ</sequence>
<dbReference type="AlphaFoldDB" id="A0A146JWX7"/>
<name>A0A146JWX7_9EUKA</name>